<gene>
    <name evidence="1" type="ORF">CPB83DRAFT_627411</name>
</gene>
<dbReference type="Proteomes" id="UP000807306">
    <property type="component" value="Unassembled WGS sequence"/>
</dbReference>
<reference evidence="1" key="1">
    <citation type="submission" date="2020-11" db="EMBL/GenBank/DDBJ databases">
        <authorList>
            <consortium name="DOE Joint Genome Institute"/>
            <person name="Ahrendt S."/>
            <person name="Riley R."/>
            <person name="Andreopoulos W."/>
            <person name="Labutti K."/>
            <person name="Pangilinan J."/>
            <person name="Ruiz-Duenas F.J."/>
            <person name="Barrasa J.M."/>
            <person name="Sanchez-Garcia M."/>
            <person name="Camarero S."/>
            <person name="Miyauchi S."/>
            <person name="Serrano A."/>
            <person name="Linde D."/>
            <person name="Babiker R."/>
            <person name="Drula E."/>
            <person name="Ayuso-Fernandez I."/>
            <person name="Pacheco R."/>
            <person name="Padilla G."/>
            <person name="Ferreira P."/>
            <person name="Barriuso J."/>
            <person name="Kellner H."/>
            <person name="Castanera R."/>
            <person name="Alfaro M."/>
            <person name="Ramirez L."/>
            <person name="Pisabarro A.G."/>
            <person name="Kuo A."/>
            <person name="Tritt A."/>
            <person name="Lipzen A."/>
            <person name="He G."/>
            <person name="Yan M."/>
            <person name="Ng V."/>
            <person name="Cullen D."/>
            <person name="Martin F."/>
            <person name="Rosso M.-N."/>
            <person name="Henrissat B."/>
            <person name="Hibbett D."/>
            <person name="Martinez A.T."/>
            <person name="Grigoriev I.V."/>
        </authorList>
    </citation>
    <scope>NUCLEOTIDE SEQUENCE</scope>
    <source>
        <strain evidence="1">CBS 506.95</strain>
    </source>
</reference>
<dbReference type="AlphaFoldDB" id="A0A9P6JU76"/>
<accession>A0A9P6JU76</accession>
<comment type="caution">
    <text evidence="1">The sequence shown here is derived from an EMBL/GenBank/DDBJ whole genome shotgun (WGS) entry which is preliminary data.</text>
</comment>
<evidence type="ECO:0000313" key="1">
    <source>
        <dbReference type="EMBL" id="KAF9532564.1"/>
    </source>
</evidence>
<evidence type="ECO:0000313" key="2">
    <source>
        <dbReference type="Proteomes" id="UP000807306"/>
    </source>
</evidence>
<sequence>MARSTPTPTPLIYTMYSLRHLYGKLIKLASSSNTRRTGKLCEVHMAALEETSRFGKIEGYRTFALLALEIAKHQEMFNELGLRFHFRQHRTTMCLRFESQRKLPGNLVRGAL</sequence>
<dbReference type="EMBL" id="MU157831">
    <property type="protein sequence ID" value="KAF9532564.1"/>
    <property type="molecule type" value="Genomic_DNA"/>
</dbReference>
<name>A0A9P6JU76_9AGAR</name>
<organism evidence="1 2">
    <name type="scientific">Crepidotus variabilis</name>
    <dbReference type="NCBI Taxonomy" id="179855"/>
    <lineage>
        <taxon>Eukaryota</taxon>
        <taxon>Fungi</taxon>
        <taxon>Dikarya</taxon>
        <taxon>Basidiomycota</taxon>
        <taxon>Agaricomycotina</taxon>
        <taxon>Agaricomycetes</taxon>
        <taxon>Agaricomycetidae</taxon>
        <taxon>Agaricales</taxon>
        <taxon>Agaricineae</taxon>
        <taxon>Crepidotaceae</taxon>
        <taxon>Crepidotus</taxon>
    </lineage>
</organism>
<keyword evidence="2" id="KW-1185">Reference proteome</keyword>
<proteinExistence type="predicted"/>
<protein>
    <submittedName>
        <fullName evidence="1">Uncharacterized protein</fullName>
    </submittedName>
</protein>